<dbReference type="Proteomes" id="UP000829447">
    <property type="component" value="Linkage Group LG14"/>
</dbReference>
<reference evidence="1 2" key="1">
    <citation type="journal article" date="2022" name="bioRxiv">
        <title>An ancient truncated duplication of the anti-Mullerian hormone receptor type 2 gene is a potential conserved master sex determinant in the Pangasiidae catfish family.</title>
        <authorList>
            <person name="Wen M."/>
            <person name="Pan Q."/>
            <person name="Jouanno E."/>
            <person name="Montfort J."/>
            <person name="Zahm M."/>
            <person name="Cabau C."/>
            <person name="Klopp C."/>
            <person name="Iampietro C."/>
            <person name="Roques C."/>
            <person name="Bouchez O."/>
            <person name="Castinel A."/>
            <person name="Donnadieu C."/>
            <person name="Parrinello H."/>
            <person name="Poncet C."/>
            <person name="Belmonte E."/>
            <person name="Gautier V."/>
            <person name="Avarre J.-C."/>
            <person name="Dugue R."/>
            <person name="Gustiano R."/>
            <person name="Ha T.T.T."/>
            <person name="Campet M."/>
            <person name="Sriphairoj K."/>
            <person name="Ribolli J."/>
            <person name="de Almeida F.L."/>
            <person name="Desvignes T."/>
            <person name="Postlethwait J.H."/>
            <person name="Bucao C.F."/>
            <person name="Robinson-Rechavi M."/>
            <person name="Bobe J."/>
            <person name="Herpin A."/>
            <person name="Guiguen Y."/>
        </authorList>
    </citation>
    <scope>NUCLEOTIDE SEQUENCE [LARGE SCALE GENOMIC DNA]</scope>
    <source>
        <strain evidence="1">YG-Dec2019</strain>
    </source>
</reference>
<gene>
    <name evidence="1" type="ORF">PGIGA_G00051750</name>
</gene>
<protein>
    <submittedName>
        <fullName evidence="1">Uncharacterized protein</fullName>
    </submittedName>
</protein>
<proteinExistence type="predicted"/>
<accession>A0ACC5X2Y6</accession>
<keyword evidence="2" id="KW-1185">Reference proteome</keyword>
<evidence type="ECO:0000313" key="2">
    <source>
        <dbReference type="Proteomes" id="UP000829447"/>
    </source>
</evidence>
<name>A0ACC5X2Y6_PANGG</name>
<comment type="caution">
    <text evidence="1">The sequence shown here is derived from an EMBL/GenBank/DDBJ whole genome shotgun (WGS) entry which is preliminary data.</text>
</comment>
<evidence type="ECO:0000313" key="1">
    <source>
        <dbReference type="EMBL" id="MCI4385547.1"/>
    </source>
</evidence>
<sequence>MKVTTLICVSLLLCLSAIISADQRSQPREAECEKYATLMCTREFDPVCGDDGETYSTECVLCMENKKRNQHVKEIFIRHDVHGPELLHLERRDLKDLGVTKVGHMKRILQGIRDLNRNSTASEA</sequence>
<dbReference type="EMBL" id="CM040467">
    <property type="protein sequence ID" value="MCI4385547.1"/>
    <property type="molecule type" value="Genomic_DNA"/>
</dbReference>
<organism evidence="1 2">
    <name type="scientific">Pangasianodon gigas</name>
    <name type="common">Mekong giant catfish</name>
    <name type="synonym">Pangasius gigas</name>
    <dbReference type="NCBI Taxonomy" id="30993"/>
    <lineage>
        <taxon>Eukaryota</taxon>
        <taxon>Metazoa</taxon>
        <taxon>Chordata</taxon>
        <taxon>Craniata</taxon>
        <taxon>Vertebrata</taxon>
        <taxon>Euteleostomi</taxon>
        <taxon>Actinopterygii</taxon>
        <taxon>Neopterygii</taxon>
        <taxon>Teleostei</taxon>
        <taxon>Ostariophysi</taxon>
        <taxon>Siluriformes</taxon>
        <taxon>Pangasiidae</taxon>
        <taxon>Pangasianodon</taxon>
    </lineage>
</organism>